<organism evidence="2 3">
    <name type="scientific">Luteimonas salinisoli</name>
    <dbReference type="NCBI Taxonomy" id="2752307"/>
    <lineage>
        <taxon>Bacteria</taxon>
        <taxon>Pseudomonadati</taxon>
        <taxon>Pseudomonadota</taxon>
        <taxon>Gammaproteobacteria</taxon>
        <taxon>Lysobacterales</taxon>
        <taxon>Lysobacteraceae</taxon>
        <taxon>Luteimonas</taxon>
    </lineage>
</organism>
<accession>A0A853J9J9</accession>
<proteinExistence type="predicted"/>
<keyword evidence="3" id="KW-1185">Reference proteome</keyword>
<dbReference type="InterPro" id="IPR001509">
    <property type="entry name" value="Epimerase_deHydtase"/>
</dbReference>
<sequence length="301" mass="31711">MGASTRTAAVAAADGRRALVFGGSGQIGAALVTRLRGAGWQVEALTREARRSGPGLRWLQGEFARLPPLPQACDAIFSCGPLDLFSLWYADAAIECPRVIAFGSTSMATKRAAADAGERELAQRLAGAETRILDAARARGAAATLLRPTLIYGAGRDRNLSRIAALAARSGVFLLPRGACGLRQPVHVEDLAQAAWSAVDRPASHGRGYALPGGETLPYRDMVARTLAALAPRPRLLELPAPLFRLALAAAHAAGRLRGLPPGAVARMREDLVFDMADARRDLGYAPRAFAPTAEMLAPPP</sequence>
<dbReference type="EMBL" id="JACCKA010000024">
    <property type="protein sequence ID" value="NZA25359.1"/>
    <property type="molecule type" value="Genomic_DNA"/>
</dbReference>
<comment type="caution">
    <text evidence="2">The sequence shown here is derived from an EMBL/GenBank/DDBJ whole genome shotgun (WGS) entry which is preliminary data.</text>
</comment>
<gene>
    <name evidence="2" type="ORF">H0E84_03105</name>
</gene>
<dbReference type="AlphaFoldDB" id="A0A853J9J9"/>
<dbReference type="InterPro" id="IPR050177">
    <property type="entry name" value="Lipid_A_modif_metabolic_enz"/>
</dbReference>
<name>A0A853J9J9_9GAMM</name>
<dbReference type="Gene3D" id="3.40.50.720">
    <property type="entry name" value="NAD(P)-binding Rossmann-like Domain"/>
    <property type="match status" value="2"/>
</dbReference>
<dbReference type="PANTHER" id="PTHR43245">
    <property type="entry name" value="BIFUNCTIONAL POLYMYXIN RESISTANCE PROTEIN ARNA"/>
    <property type="match status" value="1"/>
</dbReference>
<dbReference type="Pfam" id="PF01370">
    <property type="entry name" value="Epimerase"/>
    <property type="match status" value="1"/>
</dbReference>
<reference evidence="2 3" key="1">
    <citation type="submission" date="2020-07" db="EMBL/GenBank/DDBJ databases">
        <title>Luteimonas sp. SJ-92.</title>
        <authorList>
            <person name="Huang X.-X."/>
            <person name="Xu L."/>
            <person name="Sun J.-Q."/>
        </authorList>
    </citation>
    <scope>NUCLEOTIDE SEQUENCE [LARGE SCALE GENOMIC DNA]</scope>
    <source>
        <strain evidence="2 3">SJ-92</strain>
    </source>
</reference>
<evidence type="ECO:0000313" key="2">
    <source>
        <dbReference type="EMBL" id="NZA25359.1"/>
    </source>
</evidence>
<dbReference type="InterPro" id="IPR036291">
    <property type="entry name" value="NAD(P)-bd_dom_sf"/>
</dbReference>
<evidence type="ECO:0000313" key="3">
    <source>
        <dbReference type="Proteomes" id="UP000578091"/>
    </source>
</evidence>
<protein>
    <submittedName>
        <fullName evidence="2">Nucleoside-diphosphate sugar epimerase</fullName>
    </submittedName>
</protein>
<evidence type="ECO:0000259" key="1">
    <source>
        <dbReference type="Pfam" id="PF01370"/>
    </source>
</evidence>
<dbReference type="PANTHER" id="PTHR43245:SF51">
    <property type="entry name" value="SHORT CHAIN DEHYDROGENASE_REDUCTASE FAMILY 42E, MEMBER 2"/>
    <property type="match status" value="1"/>
</dbReference>
<dbReference type="SUPFAM" id="SSF51735">
    <property type="entry name" value="NAD(P)-binding Rossmann-fold domains"/>
    <property type="match status" value="1"/>
</dbReference>
<dbReference type="Proteomes" id="UP000578091">
    <property type="component" value="Unassembled WGS sequence"/>
</dbReference>
<feature type="domain" description="NAD-dependent epimerase/dehydratase" evidence="1">
    <location>
        <begin position="132"/>
        <end position="205"/>
    </location>
</feature>